<dbReference type="Gene3D" id="2.60.40.60">
    <property type="entry name" value="Cadherins"/>
    <property type="match status" value="6"/>
</dbReference>
<dbReference type="FunFam" id="2.60.40.60:FF:000007">
    <property type="entry name" value="Protocadherin alpha 2"/>
    <property type="match status" value="1"/>
</dbReference>
<keyword evidence="4 14" id="KW-0732">Signal</keyword>
<sequence length="879" mass="99674">MLKMWRILWLMSLIIQCYHCLNLTYRVKEENSPITYIGSIASSKQFLKSFASEELKVITFNQLQQKEAELFNVTTTGKLYTLQTIDAESLCRYNKECSKIIKVAVHKQKTFVRILKVKIIIEDINDHQPEFPDKEITLHFGEGDGKGMKKSIANAIDKDVGFKNRLIHYKLSQSNHSFSLEVFKHADGVSYLQIVLEEKLDREVKELYNVEVIAEDGGTPAKQSVLNVKIVVDDENDNRPVFSKRIYNVSVAKTHKTNIPVVTVSAQDSDSGDNRKISYHFSPMTSEMDSTHFQLKADTGEIFLTETSSLQEKVIYELFIEARDGGNSPLSSIATVQVNVINQHNNPPNIDVNFISTRNRNTATILEDIKVGSFIAYVMVTDNDVGHNGQVNCHIKDDTFKLQSMGSKEYKIVLKKAVDREAQEHYRFTVSCEDKGLPALKTDKDLSIQVLDVNDVEPHFTKDTFKFLTYENDKANFPIGFINATDPDIGKGGELSYSLRNKQQYRLPFQIINSGFISTNQSLDREHRDFYEFEVFVKDNGSPSLNNTVNVEVEVLDRNDNAPYFTFPSVDPFTLNVHYHPQSKNDITVLKASDIDSHMNAFLRYEIVSGNERQLFKLDSFTGVLSYSRTVYQNDAGSYELEFVVKDSGTPVLSATTSVSLTLTVSNKTSPMFTAVHLPSDNTIDATLLIIIVVAAVIVSIAIVVSITLCIVRCNNVRNSSSERTAEEKQAYQCRNEMRQLIYQGNNSVPVMSGNRGEMSDRYGHSRSHYYPEDWKTSTMNRTLQKSTRQKYSQPIEVTSYGDNRPSSNYPTDTLTSHKSSGQCWSERSSRQYEEIPAMSGIYGSQQDTPGNPERQQYQDRYVKPPERQLPSTPDVITN</sequence>
<dbReference type="SMART" id="SM00112">
    <property type="entry name" value="CA"/>
    <property type="match status" value="5"/>
</dbReference>
<evidence type="ECO:0000256" key="8">
    <source>
        <dbReference type="ARBA" id="ARBA00022989"/>
    </source>
</evidence>
<dbReference type="FunFam" id="2.60.40.60:FF:000092">
    <property type="entry name" value="Protocadherin 8"/>
    <property type="match status" value="1"/>
</dbReference>
<keyword evidence="6 11" id="KW-0106">Calcium</keyword>
<dbReference type="InterPro" id="IPR050174">
    <property type="entry name" value="Protocadherin/Cadherin-CA"/>
</dbReference>
<keyword evidence="9 13" id="KW-0472">Membrane</keyword>
<feature type="domain" description="Cadherin" evidence="15">
    <location>
        <begin position="461"/>
        <end position="565"/>
    </location>
</feature>
<dbReference type="CDD" id="cd11304">
    <property type="entry name" value="Cadherin_repeat"/>
    <property type="match status" value="6"/>
</dbReference>
<keyword evidence="8 13" id="KW-1133">Transmembrane helix</keyword>
<evidence type="ECO:0000256" key="11">
    <source>
        <dbReference type="PROSITE-ProRule" id="PRU00043"/>
    </source>
</evidence>
<feature type="compositionally biased region" description="Basic and acidic residues" evidence="12">
    <location>
        <begin position="758"/>
        <end position="776"/>
    </location>
</feature>
<dbReference type="GO" id="GO:0005886">
    <property type="term" value="C:plasma membrane"/>
    <property type="evidence" value="ECO:0007669"/>
    <property type="project" value="UniProtKB-SubCell"/>
</dbReference>
<dbReference type="InterPro" id="IPR002126">
    <property type="entry name" value="Cadherin-like_dom"/>
</dbReference>
<reference evidence="16" key="1">
    <citation type="submission" date="2023-08" db="EMBL/GenBank/DDBJ databases">
        <authorList>
            <person name="Alioto T."/>
            <person name="Alioto T."/>
            <person name="Gomez Garrido J."/>
        </authorList>
    </citation>
    <scope>NUCLEOTIDE SEQUENCE</scope>
</reference>
<organism evidence="16 17">
    <name type="scientific">Octopus vulgaris</name>
    <name type="common">Common octopus</name>
    <dbReference type="NCBI Taxonomy" id="6645"/>
    <lineage>
        <taxon>Eukaryota</taxon>
        <taxon>Metazoa</taxon>
        <taxon>Spiralia</taxon>
        <taxon>Lophotrochozoa</taxon>
        <taxon>Mollusca</taxon>
        <taxon>Cephalopoda</taxon>
        <taxon>Coleoidea</taxon>
        <taxon>Octopodiformes</taxon>
        <taxon>Octopoda</taxon>
        <taxon>Incirrata</taxon>
        <taxon>Octopodidae</taxon>
        <taxon>Octopus</taxon>
    </lineage>
</organism>
<accession>A0AA36BHI2</accession>
<evidence type="ECO:0000256" key="6">
    <source>
        <dbReference type="ARBA" id="ARBA00022837"/>
    </source>
</evidence>
<feature type="transmembrane region" description="Helical" evidence="13">
    <location>
        <begin position="688"/>
        <end position="712"/>
    </location>
</feature>
<dbReference type="FunFam" id="2.60.40.60:FF:000134">
    <property type="entry name" value="protocadherin Fat 4"/>
    <property type="match status" value="1"/>
</dbReference>
<evidence type="ECO:0000256" key="14">
    <source>
        <dbReference type="SAM" id="SignalP"/>
    </source>
</evidence>
<dbReference type="PROSITE" id="PS50268">
    <property type="entry name" value="CADHERIN_2"/>
    <property type="match status" value="5"/>
</dbReference>
<feature type="chain" id="PRO_5041465238" evidence="14">
    <location>
        <begin position="21"/>
        <end position="879"/>
    </location>
</feature>
<evidence type="ECO:0000256" key="1">
    <source>
        <dbReference type="ARBA" id="ARBA00004251"/>
    </source>
</evidence>
<dbReference type="FunFam" id="2.60.40.60:FF:000004">
    <property type="entry name" value="Protocadherin 1 gamma 2"/>
    <property type="match status" value="1"/>
</dbReference>
<evidence type="ECO:0000256" key="2">
    <source>
        <dbReference type="ARBA" id="ARBA00022475"/>
    </source>
</evidence>
<feature type="compositionally biased region" description="Polar residues" evidence="12">
    <location>
        <begin position="843"/>
        <end position="856"/>
    </location>
</feature>
<feature type="signal peptide" evidence="14">
    <location>
        <begin position="1"/>
        <end position="20"/>
    </location>
</feature>
<evidence type="ECO:0000256" key="3">
    <source>
        <dbReference type="ARBA" id="ARBA00022692"/>
    </source>
</evidence>
<dbReference type="InterPro" id="IPR020894">
    <property type="entry name" value="Cadherin_CS"/>
</dbReference>
<gene>
    <name evidence="16" type="ORF">OCTVUL_1B014947</name>
</gene>
<evidence type="ECO:0000313" key="17">
    <source>
        <dbReference type="Proteomes" id="UP001162480"/>
    </source>
</evidence>
<name>A0AA36BHI2_OCTVU</name>
<feature type="domain" description="Cadherin" evidence="15">
    <location>
        <begin position="155"/>
        <end position="242"/>
    </location>
</feature>
<feature type="domain" description="Cadherin" evidence="15">
    <location>
        <begin position="569"/>
        <end position="673"/>
    </location>
</feature>
<dbReference type="AlphaFoldDB" id="A0AA36BHI2"/>
<keyword evidence="17" id="KW-1185">Reference proteome</keyword>
<dbReference type="SUPFAM" id="SSF49313">
    <property type="entry name" value="Cadherin-like"/>
    <property type="match status" value="5"/>
</dbReference>
<dbReference type="InterPro" id="IPR015919">
    <property type="entry name" value="Cadherin-like_sf"/>
</dbReference>
<keyword evidence="10" id="KW-0325">Glycoprotein</keyword>
<proteinExistence type="predicted"/>
<evidence type="ECO:0000256" key="9">
    <source>
        <dbReference type="ARBA" id="ARBA00023136"/>
    </source>
</evidence>
<feature type="domain" description="Cadherin" evidence="15">
    <location>
        <begin position="357"/>
        <end position="460"/>
    </location>
</feature>
<evidence type="ECO:0000259" key="15">
    <source>
        <dbReference type="PROSITE" id="PS50268"/>
    </source>
</evidence>
<keyword evidence="7" id="KW-0130">Cell adhesion</keyword>
<dbReference type="GO" id="GO:0007156">
    <property type="term" value="P:homophilic cell adhesion via plasma membrane adhesion molecules"/>
    <property type="evidence" value="ECO:0007669"/>
    <property type="project" value="InterPro"/>
</dbReference>
<evidence type="ECO:0000256" key="10">
    <source>
        <dbReference type="ARBA" id="ARBA00023180"/>
    </source>
</evidence>
<feature type="compositionally biased region" description="Polar residues" evidence="12">
    <location>
        <begin position="870"/>
        <end position="879"/>
    </location>
</feature>
<evidence type="ECO:0000256" key="12">
    <source>
        <dbReference type="SAM" id="MobiDB-lite"/>
    </source>
</evidence>
<dbReference type="GO" id="GO:0005509">
    <property type="term" value="F:calcium ion binding"/>
    <property type="evidence" value="ECO:0007669"/>
    <property type="project" value="UniProtKB-UniRule"/>
</dbReference>
<evidence type="ECO:0000256" key="7">
    <source>
        <dbReference type="ARBA" id="ARBA00022889"/>
    </source>
</evidence>
<feature type="domain" description="Cadherin" evidence="15">
    <location>
        <begin position="243"/>
        <end position="350"/>
    </location>
</feature>
<dbReference type="Pfam" id="PF00028">
    <property type="entry name" value="Cadherin"/>
    <property type="match status" value="5"/>
</dbReference>
<evidence type="ECO:0000256" key="5">
    <source>
        <dbReference type="ARBA" id="ARBA00022737"/>
    </source>
</evidence>
<feature type="compositionally biased region" description="Basic and acidic residues" evidence="12">
    <location>
        <begin position="857"/>
        <end position="867"/>
    </location>
</feature>
<feature type="compositionally biased region" description="Polar residues" evidence="12">
    <location>
        <begin position="777"/>
        <end position="827"/>
    </location>
</feature>
<feature type="region of interest" description="Disordered" evidence="12">
    <location>
        <begin position="747"/>
        <end position="879"/>
    </location>
</feature>
<protein>
    <submittedName>
        <fullName evidence="16">Protocadherin beta-15-like isoform X1</fullName>
    </submittedName>
</protein>
<dbReference type="EMBL" id="OX597827">
    <property type="protein sequence ID" value="CAI9733487.1"/>
    <property type="molecule type" value="Genomic_DNA"/>
</dbReference>
<dbReference type="PRINTS" id="PR00205">
    <property type="entry name" value="CADHERIN"/>
</dbReference>
<evidence type="ECO:0000256" key="13">
    <source>
        <dbReference type="SAM" id="Phobius"/>
    </source>
</evidence>
<dbReference type="PROSITE" id="PS00232">
    <property type="entry name" value="CADHERIN_1"/>
    <property type="match status" value="2"/>
</dbReference>
<keyword evidence="5" id="KW-0677">Repeat</keyword>
<keyword evidence="3 13" id="KW-0812">Transmembrane</keyword>
<evidence type="ECO:0000313" key="16">
    <source>
        <dbReference type="EMBL" id="CAI9733487.1"/>
    </source>
</evidence>
<dbReference type="Proteomes" id="UP001162480">
    <property type="component" value="Chromosome 14"/>
</dbReference>
<dbReference type="PANTHER" id="PTHR24028">
    <property type="entry name" value="CADHERIN-87A"/>
    <property type="match status" value="1"/>
</dbReference>
<evidence type="ECO:0000256" key="4">
    <source>
        <dbReference type="ARBA" id="ARBA00022729"/>
    </source>
</evidence>
<comment type="subcellular location">
    <subcellularLocation>
        <location evidence="1">Cell membrane</location>
        <topology evidence="1">Single-pass type I membrane protein</topology>
    </subcellularLocation>
</comment>
<dbReference type="PANTHER" id="PTHR24028:SF146">
    <property type="entry name" value="CADHERIN 96CB, ISOFORM D-RELATED"/>
    <property type="match status" value="1"/>
</dbReference>
<keyword evidence="2" id="KW-1003">Cell membrane</keyword>
<dbReference type="FunFam" id="2.60.40.60:FF:000002">
    <property type="entry name" value="Protocadherin alpha 2"/>
    <property type="match status" value="1"/>
</dbReference>